<feature type="chain" id="PRO_5047447032" description="Hemagglutinin" evidence="1">
    <location>
        <begin position="20"/>
        <end position="554"/>
    </location>
</feature>
<dbReference type="Proteomes" id="UP000809431">
    <property type="component" value="Unassembled WGS sequence"/>
</dbReference>
<evidence type="ECO:0000313" key="3">
    <source>
        <dbReference type="Proteomes" id="UP000809431"/>
    </source>
</evidence>
<protein>
    <recommendedName>
        <fullName evidence="4">Hemagglutinin</fullName>
    </recommendedName>
</protein>
<proteinExistence type="predicted"/>
<dbReference type="EMBL" id="JAESND010000003">
    <property type="protein sequence ID" value="MBM3115769.1"/>
    <property type="molecule type" value="Genomic_DNA"/>
</dbReference>
<gene>
    <name evidence="2" type="ORF">JMJ54_08000</name>
</gene>
<feature type="signal peptide" evidence="1">
    <location>
        <begin position="1"/>
        <end position="19"/>
    </location>
</feature>
<keyword evidence="3" id="KW-1185">Reference proteome</keyword>
<evidence type="ECO:0000256" key="1">
    <source>
        <dbReference type="SAM" id="SignalP"/>
    </source>
</evidence>
<comment type="caution">
    <text evidence="2">The sequence shown here is derived from an EMBL/GenBank/DDBJ whole genome shotgun (WGS) entry which is preliminary data.</text>
</comment>
<name>A0ABS2BJJ0_9NEIS</name>
<dbReference type="RefSeq" id="WP_203537626.1">
    <property type="nucleotide sequence ID" value="NZ_JAESND010000003.1"/>
</dbReference>
<dbReference type="PROSITE" id="PS51257">
    <property type="entry name" value="PROKAR_LIPOPROTEIN"/>
    <property type="match status" value="1"/>
</dbReference>
<accession>A0ABS2BJJ0</accession>
<reference evidence="2 3" key="1">
    <citation type="submission" date="2021-01" db="EMBL/GenBank/DDBJ databases">
        <title>Draft Genome Sequence and Polyhydroxyalkanoate Biosynthetic Potential of Jeongeupia naejangsanensis Type Strain DSM 24253.</title>
        <authorList>
            <person name="Turrini P."/>
            <person name="Artuso I."/>
            <person name="Lugli G.A."/>
            <person name="Frangipani E."/>
            <person name="Ventura M."/>
            <person name="Visca P."/>
        </authorList>
    </citation>
    <scope>NUCLEOTIDE SEQUENCE [LARGE SCALE GENOMIC DNA]</scope>
    <source>
        <strain evidence="2 3">DSM 24253</strain>
    </source>
</reference>
<sequence>MNRLLRALVPAVIASALLAACGGGGGGSGGSVIIDGGGGTTPTPTPLPQEPFSVDCAGSFCGADNVNRYSGSGVGLWRFRNVGTGPVSVQVRIDNVNGKTATLVYSNESTSDIALPAVTLGNATVQNGSRKAEAPARDRHTPPQVDAFNAGGFAGLLGRQLKTAGILASRTNEFGVGTTRVWYNQDDNGGVSQRTTTLRRQQSTTSGRQVNVWVENSEYATGKVTDAILDTLITTFASGSSAIYPLVTGVAGEPWGSVPAASAGSLIGPDQAIDLVIVNQDNNGQPYGVVAYFYSGNNFFRSSATPSSNEALAIFADSETLYLDGSAGLTFSKSTLAHELTHMTNFYQRAVQIGSNYAFATWLEEMTAIMMEDVVSTQVTPGYNTVRDERFPGWLANAEYNCPLTVWQTTPSCFGYDTSGSFGGFLLRQYGIGFYKTLLRDQVSTDSIVQLDDAIRRSGGAGMNVAFQRWGTNIALLPAEASPAGFGYPARNEAGFTLVPISGLDYIGKRRLPTSLPSTLYGYGHFPFVRPNLPVMLNETYIVPAHTTLSVVIQ</sequence>
<dbReference type="Pfam" id="PF10460">
    <property type="entry name" value="Peptidase_M30"/>
    <property type="match status" value="1"/>
</dbReference>
<keyword evidence="1" id="KW-0732">Signal</keyword>
<evidence type="ECO:0000313" key="2">
    <source>
        <dbReference type="EMBL" id="MBM3115769.1"/>
    </source>
</evidence>
<dbReference type="InterPro" id="IPR019501">
    <property type="entry name" value="Peptidase_M30_hyicolysin"/>
</dbReference>
<organism evidence="2 3">
    <name type="scientific">Jeongeupia naejangsanensis</name>
    <dbReference type="NCBI Taxonomy" id="613195"/>
    <lineage>
        <taxon>Bacteria</taxon>
        <taxon>Pseudomonadati</taxon>
        <taxon>Pseudomonadota</taxon>
        <taxon>Betaproteobacteria</taxon>
        <taxon>Neisseriales</taxon>
        <taxon>Chitinibacteraceae</taxon>
        <taxon>Jeongeupia</taxon>
    </lineage>
</organism>
<evidence type="ECO:0008006" key="4">
    <source>
        <dbReference type="Google" id="ProtNLM"/>
    </source>
</evidence>